<keyword evidence="2" id="KW-1185">Reference proteome</keyword>
<dbReference type="RefSeq" id="WP_211649399.1">
    <property type="nucleotide sequence ID" value="NZ_JAFEVO010000001.1"/>
</dbReference>
<dbReference type="Proteomes" id="UP000811492">
    <property type="component" value="Unassembled WGS sequence"/>
</dbReference>
<accession>A0ABS5M5U7</accession>
<comment type="caution">
    <text evidence="1">The sequence shown here is derived from an EMBL/GenBank/DDBJ whole genome shotgun (WGS) entry which is preliminary data.</text>
</comment>
<evidence type="ECO:0000313" key="1">
    <source>
        <dbReference type="EMBL" id="MBS3182388.1"/>
    </source>
</evidence>
<protein>
    <submittedName>
        <fullName evidence="1">Uncharacterized protein</fullName>
    </submittedName>
</protein>
<organism evidence="1 2">
    <name type="scientific">Leucobacter manosquensis</name>
    <dbReference type="NCBI Taxonomy" id="2810611"/>
    <lineage>
        <taxon>Bacteria</taxon>
        <taxon>Bacillati</taxon>
        <taxon>Actinomycetota</taxon>
        <taxon>Actinomycetes</taxon>
        <taxon>Micrococcales</taxon>
        <taxon>Microbacteriaceae</taxon>
        <taxon>Leucobacter</taxon>
    </lineage>
</organism>
<proteinExistence type="predicted"/>
<dbReference type="EMBL" id="JAFEVO010000001">
    <property type="protein sequence ID" value="MBS3182388.1"/>
    <property type="molecule type" value="Genomic_DNA"/>
</dbReference>
<sequence length="68" mass="7471">MTSSQSSENDVWILTLEGELDHPVIGVFDNRKAADEGADLYSSTCQGTQVNYTAYTMNALVGNWPNDE</sequence>
<name>A0ABS5M5U7_9MICO</name>
<evidence type="ECO:0000313" key="2">
    <source>
        <dbReference type="Proteomes" id="UP000811492"/>
    </source>
</evidence>
<gene>
    <name evidence="1" type="ORF">JSQ98_09315</name>
</gene>
<reference evidence="1 2" key="1">
    <citation type="submission" date="2021-02" db="EMBL/GenBank/DDBJ databases">
        <title>Draft genome and description of Leucobacter sp nov strain Marseille-Q4368.</title>
        <authorList>
            <person name="Boxberger M."/>
            <person name="La Scola B."/>
        </authorList>
    </citation>
    <scope>NUCLEOTIDE SEQUENCE [LARGE SCALE GENOMIC DNA]</scope>
    <source>
        <strain evidence="1 2">Marseille-Q4368</strain>
    </source>
</reference>